<feature type="domain" description="Carrier" evidence="5">
    <location>
        <begin position="6501"/>
        <end position="6575"/>
    </location>
</feature>
<dbReference type="InterPro" id="IPR023213">
    <property type="entry name" value="CAT-like_dom_sf"/>
</dbReference>
<feature type="domain" description="Carrier" evidence="5">
    <location>
        <begin position="5432"/>
        <end position="5507"/>
    </location>
</feature>
<dbReference type="InterPro" id="IPR000873">
    <property type="entry name" value="AMP-dep_synth/lig_dom"/>
</dbReference>
<evidence type="ECO:0000256" key="2">
    <source>
        <dbReference type="ARBA" id="ARBA00022450"/>
    </source>
</evidence>
<feature type="domain" description="Carrier" evidence="5">
    <location>
        <begin position="7579"/>
        <end position="7653"/>
    </location>
</feature>
<dbReference type="InterPro" id="IPR001242">
    <property type="entry name" value="Condensation_dom"/>
</dbReference>
<dbReference type="SUPFAM" id="SSF47336">
    <property type="entry name" value="ACP-like"/>
    <property type="match status" value="8"/>
</dbReference>
<dbReference type="InterPro" id="IPR045851">
    <property type="entry name" value="AMP-bd_C_sf"/>
</dbReference>
<keyword evidence="3" id="KW-0597">Phosphoprotein</keyword>
<keyword evidence="2" id="KW-0596">Phosphopantetheine</keyword>
<dbReference type="Pfam" id="PF00668">
    <property type="entry name" value="Condensation"/>
    <property type="match status" value="7"/>
</dbReference>
<feature type="domain" description="Carrier" evidence="5">
    <location>
        <begin position="32"/>
        <end position="106"/>
    </location>
</feature>
<dbReference type="PROSITE" id="PS00455">
    <property type="entry name" value="AMP_BINDING"/>
    <property type="match status" value="7"/>
</dbReference>
<dbReference type="NCBIfam" id="NF004282">
    <property type="entry name" value="PRK05691.1"/>
    <property type="match status" value="13"/>
</dbReference>
<dbReference type="Proteomes" id="UP001291653">
    <property type="component" value="Unassembled WGS sequence"/>
</dbReference>
<feature type="domain" description="Carrier" evidence="5">
    <location>
        <begin position="4336"/>
        <end position="4410"/>
    </location>
</feature>
<dbReference type="PROSITE" id="PS00012">
    <property type="entry name" value="PHOSPHOPANTETHEINE"/>
    <property type="match status" value="3"/>
</dbReference>
<feature type="region of interest" description="Disordered" evidence="4">
    <location>
        <begin position="3926"/>
        <end position="3952"/>
    </location>
</feature>
<dbReference type="InterPro" id="IPR009081">
    <property type="entry name" value="PP-bd_ACP"/>
</dbReference>
<gene>
    <name evidence="6" type="ORF">SYYSPA8_11110</name>
</gene>
<dbReference type="SMART" id="SM00823">
    <property type="entry name" value="PKS_PP"/>
    <property type="match status" value="8"/>
</dbReference>
<organism evidence="6 7">
    <name type="scientific">Streptomyces yaizuensis</name>
    <dbReference type="NCBI Taxonomy" id="2989713"/>
    <lineage>
        <taxon>Bacteria</taxon>
        <taxon>Bacillati</taxon>
        <taxon>Actinomycetota</taxon>
        <taxon>Actinomycetes</taxon>
        <taxon>Kitasatosporales</taxon>
        <taxon>Streptomycetaceae</taxon>
        <taxon>Streptomyces</taxon>
    </lineage>
</organism>
<feature type="domain" description="Carrier" evidence="5">
    <location>
        <begin position="3252"/>
        <end position="3327"/>
    </location>
</feature>
<dbReference type="Gene3D" id="3.40.50.12780">
    <property type="entry name" value="N-terminal domain of ligase-like"/>
    <property type="match status" value="1"/>
</dbReference>
<dbReference type="Gene3D" id="1.10.1200.10">
    <property type="entry name" value="ACP-like"/>
    <property type="match status" value="3"/>
</dbReference>
<sequence length="7900" mass="832502">MVVLDTLPLTANGKLDRKALPAPTYASGAGRAPAGAREEVICEVFAEVLGLERAGVDDDFFALGGHSLLVVSLVERLRRRGVSVSVRALFTTPTPAGLAAAAGPEQVTVPPNLIPEGAVEITPDMLPLVDLTAAEIDRVVEQVPGGAANIQDIYPLAPLQEGIHFHHLMADRDGTDVYVTPTVIEFGSRQRLDAFLTAMQWVVDRHDIYRTAVASAGLREPVQVVVRHADIPVEEVTLRPDGTDPVEQLLAMAGGWMDLDRVPLMDVRVAADPGGERWLGLLRIHHLLQDHTTLDVLLDDLRAYLGGRADRLPTPVPFREFVAQARLGTPQEEHERHFAGLLGDVTETTAPYGLADVHGDGTGSEQAHLRVDNALAGRVHEVARSLGASPATVFHLAWARVLGAVSGRDDVVFGTVLFGRMNAGEGADRVPGLFINTLPVRVRVDQRGVGEALGGLRHQLADLLAHEHAPLALAQGASGLSGGSPLFSSIFNYRYSPAGPRETGTELDGMRIVSARDLTNYPLAVAVDADESGFAITVDAVAPADPAQVGALLVTCLDALTSALAQEPATPLRTVDVLDGTGLSALVDGWNDTAVPFSDVSLPEAFAARVTAGPDAIALVHGDTEVSYAELGARSDALARVLVAAGVGAESTVAVAMERSVDLVVAFLAVSKAGGVFVPLDAGWPAPRLRAVVEDANACLVLVHEATAGLELGVSAVSVHATSDTAVGLPGPVPAGAAAYVMYTSGSTGVPKGVVATHRDVVGLARDRCWGSASRVLFHAPHAFDASSYELWVPLLSGGTVVIAPDERLDAVALRRLVAEHGLSHVHVTAGLLRALVDQDPGCFTGVSEVLTGGDVVPAESVRRVLAENAGVVVRQLYGPTEVTLCATQHEITDAAEVDAVLPIGRPLDNTSVYVLDDGLNVVPVGVAGELYVAGAGVARGYVGRSALTGERFVASPFRPGERMYRTGDQVRWSADGRLVFVGRADEQVKIRGFRVEPGEVEAVLAAHPVVGQAAVVVREDIPGDKRLIAYLVPGEHGEQGEQGASIVGTVRAYAADRLPEYMLPSAFVELDVLPLTVNGKVDRKALPAPTYTTGGAGRMPADAREELLCQAFADVLGLPSVGVDDDFFALGGHSLLVTRLVSRVRVTLDAELPIRTVFEAPTPGRLAARLAAAGGPARLALVERERPARPPLSFAQQRLWFLGQLEGPSATYNIPLALRLTGELDREAFAAALRDVIERHEVLRTVFALADGVPYQRVLPVGETPFALDVVEVSPDGLAGAVADAAAYAFDLMTGIPIRASLFAVAPDEHVLVLVVHHIAGDAWSMEPLSRDVAVAYAARRGGEEPLWAPLPVQYADYALWQRELLGHEEDPGSLISRQVDHWRTALTGAPEELELPYDRPRPAELSYRGHLSEVGIPAELHRRLLEVARAEGVTVFMVLQAALATVLSRLGAGTDVPIGTAVAGRTDQALDELAGFFVNTLVLRTDLSGNPTFAETLGRARESLLAALAHQDVPFERLVEELTPARSLARHPLFQVMLTLENTARAGGGGLAELPGLEISVLPTGTVPAKFDLDLGFTETFDPAGNPAGMRGTLIAAADLFDPDTADRIAARLVRVLDQLAHRPELRLGAVDMLDAAERSLLVEGWQDPAVPVAETTLPELFEAQAARTPDAIAVTDGEVQVSYAELDARAERLARHLTDRGVGPEDVVGVLMGRSAELIVAVLAVLKAGGAYLPLDPENPAERIESVLVEAGAVCVVTSVASRHALPVAVPVVLADGSGVDGSGSGSGSGTVGSEADDASGTARRRAVRPDHPAYVIFTSGSTGRPKGVVVPHRNVVALFAAARGVVGFGAGDVWSWFHSLAFDFSVWELWGALLHGGRVVVVPFEVSRSPGEFAGLVVREGVTVLSQTPSAFHQLVGAGAGVGVGAGLGGVRVVVFGGEALESHRLAGWGERLGGGGPRLVNMYGITETTVHVTHVDVSPGPGVSGGSVIGRGLAGLSVVVLDEWLRPVPVGVTGELYVSGAQLARGYLGRAGLTGERFVASPFRPGERMYRTGDRARWSADGRLVFGGRADDQVKIRGFRIEPGEVEAALTAHPDVARAAVVVREDTPGDLRLVGYAIPRDGVVADGLAEVVRGFASDRLPSYMVPSAVVLLETLPLTVNGKLDRKALPAPAYTGGAGRAPADAREELLCQAFAEVLGLSSVSVDDDFFALGGHSLLAVSLVEWLRQRGVPVSVRALFTTPTPAGLAAAAGTGGIEVPPNLIPEDATAITPDMLTLVDLTEVEIARVVEQVPGGAANIQDIYPLAPLQEGIYFHHLVADRDGTDVYVTPTVLDFDSRERLDHFVAALRWVMDRHDIYRTAILSEGLREPVQVVWRHTELHVEEVPLDASGPEAVEQLRTAVGGWIELDRAPLLRAHIAEGSDGGWLMLLRIHHLIQDHTTMEVLLEDLRAFLTGAADRLAPPVPFRDFVAQARLGASREEHERYFAGLLGDITETTAPYGLMDVHGDGEAAAHARLWVDDTLTERMRTVSRTLGVSPATLFHLAWARVLGAISGRDDVVFGTLLFGRMNAGAGSDRAPGLFINTLPVRVGLAGRSVSEALTGMRHQMAELMVHEHAPLALAQAAAGLPGGSPLFTSLFNYRHNQDETEPGEEIEGIRTVFTREHTNYPLHVSIDNDGPRFAITVNAVAPADPDQVCALLHTSLRNLVTALAEAPDTPLDGVDVLDARARHLLHVEWNDTGRDVPDVTVPAAFAAWADRTPEAVALVSGGTEVSYAELDARSDRLAARLAAAGAGAESTVAVLVERSVELVVALLAVLKAGAAYVPLDLGWPVARMRTVVKDSGAGWLVTHGPTAAHEILSGAGLPVVPVEPAAGAEPAESAPPQEWSPGQAAYVMYTSGSTGVPKGVVATHRDVVRLAGDRCWGSTPRVLFHAPHAFDASSYELWVPLLSGGTVVIAPDERVDAVVLRRLVAAHDLSHVHVTAGLLRVLADEDPGCFAGVSEVLTGGDVVPAESVRRVLAENAGVRVRQLYGPTEVTLCATQHEITDAAEVDAVLPIGRPLDNTRVYVLDGRLSPVPVGVAGELYVAGAGLARGYANRSALTGERFVACPFGAAGERMYRTGDLVRWTADGRLVFAGRADEQVKIRGFRVEPGEVEAVLAAHPAVGQATVLVREDTPGDKRLVGYLVPGEPGASVSVTVRAYAAERLPEYMLPSALVELDALPLTPNGKVDRKALPAPDYATGAGRAPADAREELLCQAFADVLGLPSVGVDDDFFALGGHSLLATVLVSRIRATFRVEMAIVALFDAPTPAALARWLVQARPGRIALTAWERPERVPLSFAQRRLWFLGQLEGPSATYNIPLVLELTGELDREALAAAFRDVIGRHEVLRTVYPMVDGEPYQRVLPVTETGFDLPVVEIDAAGVTDAVTRVTGYAFDLAVEIPVRASLFAVAPDEHVLVLVVHHIAGDAWSMAPLSRDVAVAYAARREGAEPVWPELPVQYADYALWQRELLGDEEDPDSVISQQIAFWRNTLEGAPAELALPTDRPRPATPSYEGRFAPVEIPADVHARLLEVAREHGVTLFMTVQTALAVVLSRLGAGDDVPIGVAVAGRTDQAVDDLVGFFVNTLVLRADVSGDPSVGEVLRRVRDVSLAAFSHQDVPFERLVEELAPARSLSRHPLFQVMLTLQNAGGRAGAGGGVSLPGVVAGSLPLGGEASAKFDLDLSVGERFDAGGAPAGLEGVLIAAADLFGQGSAERVAGALVRVLGVMAGDPGVRVSGVEVLDPVERGRVLTEWNDTAVVVPGVVVPGLFEARVASDPGAVAVVSGGVGVSYGELNGRANRLARLLVASGVGPESVVAVVMDRSVELVVALLAVLKAGGAYLPIAPDLPGERIRYMLDDANPRLVLTNHETGTRIEETVPWADSDSDSASHSHSESGSGSGRGLERVVVDDPGTVAALAGLGSGDLPSGVMGGHPAYVIYTSGSTGRPKGVVVSHAAMANFVVAMGGRFPMDGEDRLLAVTTVSFDIHVLELYVPLVSGAGVVLAAEGEVRDPAALAGLIERSGVTVMQATPALWQSLLGGHAEVLRGLRLLAGGEALPGALAGRMAALGGAVSNLYGPTEVTVWATVADVEDSVVRIGRPVANTRAYVLDGALRPVPPGSVGELYLAGAQLARGYLGRAGLTGERFVACPFGASGERMYRTGDVVRWSEEGELLFVGRADEQVKIRGFRIEPGEVEAVLAAHPDVVRAAVVVREDTPGDKRLIAYLVPRNPETDGLQDMTRGFAADRLPSYMVPSAVVVLDALPLTPNGKLDRKALPAPDYVTGAGRAPADPREEVLCQAFAEVLGLEHVGVDDDFFALGGHSLLAVSLVEWLRQRGVSVSVRALFVTPTPAGLAAAAGPEQVVVPPNLIPADATAITPDMLTLVDLTAAEIDRVVEQVPGGAANIQDIYPLAPLQEGLFFHHLMAGRDDADVYVLPTVVGFDSRNLLDSFLAALRRIVDRHDTYRTAVVWEGLREPVQVVVRNAELPVDEVALGAGGDPAERLIAEAGAWGALDRAPLMRVRIAPEPGTGRWLALVLIHHLVQDHTALDALLDEVRTILSGRAADLPEPVPFREYVAQTRLGTAREEHERYFAGLLGDVTETTAPYGLTDVHGDGTATARAQHWVDDTLAARVRGLARSRGVSAATVFHLAWARVLGTLSGRDDVVFGTILFGRMNTTVGARQALGPFINTLPVRVRLDRTGAGAALSAMRDQLSELMVHEHAPLTLAQSASGVPGGSPLFTSLFNYRFTATPGGAGVPADARDTSGAAQDGAAQDGAGDAQDDAVDGIALLGYREQSNYPLTVSVDDVGERFLLTVDAVAPADPDQVCALLGTCLDNLAAVLDRAEGTGLAEVEVLDPAGHRRLLEDGTGPVLDVPRMPVADLFAAQAERTPDATALVHGTVELSYAELDVRANRLARLLIARGAGPESVVAVVMERSAEPLVAFLAVMKAGAACLPVDPALPAGRIGLMFEDIRPAHVLTSPGSRSLVPGDAPVTVLGTAETDAELAGLAGEAVTDGDRVTRLLPDHPAYVIYTSGSTGRPKGVVVTHTGIAGLARAQVESFALNADSRVLQLASLGFDASVMELIMAFSCGAALVVPAAEGPLMGRELADVLLTERITHTLIPPSVLATVPDVTGDALVTLVVGAEACPAELVERWTPGRRMVNAYGPTEITVLCTLSDPLRPGETPPIGRPIGDVRVYVLDDRLAPVPVGVAGELYVAGPGVARGYANRSALTGERFVACPFGGSGERMYRTGDRARRTADGRLVFVGRADEQVKIRGFRIEPGEVEAVLAAHPAVGQATVLVREDTPGDKRLVAYVVAGENTVDDLAGTVREHAAGRLPSYLVPSAIMELDALPLTPNGKLDRKALPAPDYGTGAGRAPADAREELLCQAFAEVLGLPSVGVDDDFFALGGHSLLATRLVSRVRAVLDVELPVRALFDAPTPAALARWLVQARPGRIALTAWERPERVPLSFAQRRLWFLGQLEGPSATYNIPLVLELTGELDRGALAAAFRDVIGRHEVLRTVYPMVDGEPYQRVLPVADTGFDLRFTEVAAEDLDTATATAVGQAFDLAVEIPVRASLFAVAPGEHVLVLVVHHIAGDAWSMEPLSRDVAVAYAARREGAEPEWAPLPVQYADYALWQRELLGDADDPDSTLSRQVEYWRNALAGAPDELPLPTDRMRPAEASHRGHRIPVVVPADVHARLVEVAREHGVTVFMVLQAAFATLLHRLGAGDDVPIGVAVAGRTDQAVDDLVGFFVNTLVLRADVSGDPSVGEVLRRVRDVSLAAFSHQDVPFERLVEELAPARSLSRHPLFQVMLTLQNAGGRGGAGGGVSLPGVVAGSLPLGGEASAKFDLDLSVGERFDAGGAPAGLEGVLIAAADLFGQGSAERVAGALVRVLGVMAGDPGVRVSGVEVLDPVERGLVLEEWNDTAVVVPGVVVPGLFEARVASDPGAVAVVSGGVGVSYGELNGRANRLARLLIARGVGPESVVAVVMDRSVELVVALLAVLKAGGAYLPIAPDLPGERIRYMLDDANPRLILTNHETGTQFSSDGLERVVVDDPGTVAALAELGSGDLSSGVVGGHPAYVIYTSGSTGRPKGVVVSHAAMANFVVAMGGRFPMDERDRLLAVTTVSFDIHVLELYVPLVSGAAIVLAGEGEVRDPGALAGLIERSGVTVMQATPALWQSLLGGHAEVLRGLRMLAGGEALPGALAGRMAALSGAVSNLYGPTEVTVWATVADVQEGSAVRIGRPVANTRAYVLDGALRPVPPGSVGELYLAGAQLARGYLGRSALTGERFVACPFGGSGERMYRTGDVVRWSEEGELVFVGRADEQVKIRGFRIEPGEVEAVLAAHPDVARAAVVVREDTPGDKRLIAYLVPGEHGEQGEHGGQGASIAETVRAYAADRLPSYMVPSAFVELDALPLTPNGKLDRKALPAPVYTGGAGRAPADAREEVLCQAFAEVLGLEHVGVDDDFFALGGHSLLAVSLVEWLRQRGVSVSVRALFVTPTPAGLAAAAGPEQVTVPPNLIPADATAITPDMLTLVELTGAEIDRVVEQVPGGAANIQDIYPLAPLQEGIFIHSLMVDRGATDVYVTPTTIAFASRQRLDDFLTAMQWVVDRHDIYRTAIVSDGLAEPVQVVVRHAELPVEEVTIDPAAPDPAEQLAAAVHGWMDLDRAPLLSTHIAAADPRGDRWLCVLRVHHLLQDHTAMRVMLDELRAYLGGQGDQLPPPLPFREFVAQARFGVPKEEHEAYFADLLGDLTEPTAPYGLMDVHGDGSATAQAHLQVDSALADRLKRVARSLGVSPATVFHLAWARALAALSGRDDVVFGTIVLGRMNSGTGADRVPGLYMNTLPVRVRLAGAAVGEALSGLRHQLADLMVHEHAPLALAQAASGLPGSPLFTSLFNYRHNQDAGQGSAEALDGIELLSFRDVTDYPLGVAVDADGTGFRIAVDAVAPADPDQVCALLHTSLDHLVTALAQAPGGSLLAVDVLDPDELSELVDRRNDTAVAVADVSVPEVFAGRVAAVPGAVAVVSGGRRLSYAELDARSDGLARQLVARGAGPESVVAVVMERSVELVVALLAVLKSGAAYVPLDVSWPVARMRAVVEDAGAGLLVVDRVTAGHALVGEAGLPVVRAGARGRRSVVLPGPVPAGAAAYVMYTSGSTGVPKGVVATHRDVVRLAGDRCWGPTPRVLFHAPHAFDASSYELWVPLLSGGTVVVAPNEAVDAPGLRNLVAAHDVSHVHVTAGLLRVLADQDPGCFTGVSEVLTGGDVVPAESVRRILAENSGVAVRHMYGPTEVTLCATQHMITDAAEVDAVLPIGRPLDNTRLYVLDARLSPVPVGVAGELYIAGAGLARGYLNRQGLTGTWFVASPFRPGERMYRTGDLVRWTADGGLVFVGRADEQVKIRGFRVEPGEVEAVLAAHPAVGQAAVVVREDTPGDKRLIAYLVPGEHGDPGDHGEQGTSITETVREHVADRLPSYMVPSAFVELDTLPLTVNGKLDRKALPAPDLVYGAGGAVADGPLAVLEQAMREAFAETLGLPEVGVDDDFFALGGHSLLAVALVHRLKARGIITSVQDVMAAPTVTALLGTLTLSSVRDSLGVLLTIRGGGDRPPLFCVHPAGGLSWSYMPLARHVPEDRPVYGLQARGVDGQSPFAGSVTEMAADYIEQMRRVQPAGPYHIVGYSFGATPAHEIAVQLRDQGEEVAALVIMDSFPLDDILKEVRAAGGTPSDGGEPWEDVLRAEYGPLLGGFSDDEIAVFARAFENNTRIRGAHTTGRFDGDALVLASTDNASEDEPLTAKWAPYILGGMTEVSIPCGHADMVRPDMMGLVWQAIAAWLESR</sequence>
<dbReference type="NCBIfam" id="TIGR01733">
    <property type="entry name" value="AA-adenyl-dom"/>
    <property type="match status" value="7"/>
</dbReference>
<dbReference type="SUPFAM" id="SSF56801">
    <property type="entry name" value="Acetyl-CoA synthetase-like"/>
    <property type="match status" value="7"/>
</dbReference>
<dbReference type="InterPro" id="IPR010071">
    <property type="entry name" value="AA_adenyl_dom"/>
</dbReference>
<dbReference type="Pfam" id="PF00501">
    <property type="entry name" value="AMP-binding"/>
    <property type="match status" value="7"/>
</dbReference>
<dbReference type="InterPro" id="IPR020802">
    <property type="entry name" value="TesA-like"/>
</dbReference>
<evidence type="ECO:0000256" key="1">
    <source>
        <dbReference type="ARBA" id="ARBA00001957"/>
    </source>
</evidence>
<dbReference type="CDD" id="cd19544">
    <property type="entry name" value="E-C_NRPS"/>
    <property type="match status" value="4"/>
</dbReference>
<dbReference type="InterPro" id="IPR006162">
    <property type="entry name" value="Ppantetheine_attach_site"/>
</dbReference>
<dbReference type="Pfam" id="PF00975">
    <property type="entry name" value="Thioesterase"/>
    <property type="match status" value="1"/>
</dbReference>
<dbReference type="PROSITE" id="PS50075">
    <property type="entry name" value="CARRIER"/>
    <property type="match status" value="8"/>
</dbReference>
<dbReference type="Gene3D" id="3.40.50.980">
    <property type="match status" value="12"/>
</dbReference>
<dbReference type="CDD" id="cd05930">
    <property type="entry name" value="A_NRPS"/>
    <property type="match status" value="2"/>
</dbReference>
<proteinExistence type="predicted"/>
<dbReference type="InterPro" id="IPR020845">
    <property type="entry name" value="AMP-binding_CS"/>
</dbReference>
<feature type="compositionally biased region" description="Gly residues" evidence="4">
    <location>
        <begin position="1784"/>
        <end position="1794"/>
    </location>
</feature>
<reference evidence="6 7" key="1">
    <citation type="submission" date="2022-10" db="EMBL/GenBank/DDBJ databases">
        <title>Draft genome sequence of Streptomyces sp. YSPA8.</title>
        <authorList>
            <person name="Moriuchi R."/>
            <person name="Dohra H."/>
            <person name="Yamamura H."/>
            <person name="Kodani S."/>
        </authorList>
    </citation>
    <scope>NUCLEOTIDE SEQUENCE [LARGE SCALE GENOMIC DNA]</scope>
    <source>
        <strain evidence="6 7">YSPA8</strain>
    </source>
</reference>
<dbReference type="SMART" id="SM00824">
    <property type="entry name" value="PKS_TE"/>
    <property type="match status" value="1"/>
</dbReference>
<dbReference type="InterPro" id="IPR020806">
    <property type="entry name" value="PKS_PP-bd"/>
</dbReference>
<feature type="region of interest" description="Disordered" evidence="4">
    <location>
        <begin position="4807"/>
        <end position="4830"/>
    </location>
</feature>
<feature type="compositionally biased region" description="Low complexity" evidence="4">
    <location>
        <begin position="4816"/>
        <end position="4829"/>
    </location>
</feature>
<dbReference type="CDD" id="cd17643">
    <property type="entry name" value="A_NRPS_Cytc1-like"/>
    <property type="match status" value="1"/>
</dbReference>
<dbReference type="InterPro" id="IPR025110">
    <property type="entry name" value="AMP-bd_C"/>
</dbReference>
<dbReference type="Pfam" id="PF00550">
    <property type="entry name" value="PP-binding"/>
    <property type="match status" value="8"/>
</dbReference>
<comment type="caution">
    <text evidence="6">The sequence shown here is derived from an EMBL/GenBank/DDBJ whole genome shotgun (WGS) entry which is preliminary data.</text>
</comment>
<evidence type="ECO:0000259" key="5">
    <source>
        <dbReference type="PROSITE" id="PS50075"/>
    </source>
</evidence>
<dbReference type="CDD" id="cd17652">
    <property type="entry name" value="A_NRPS_CmdD_like"/>
    <property type="match status" value="1"/>
</dbReference>
<dbReference type="InterPro" id="IPR042099">
    <property type="entry name" value="ANL_N_sf"/>
</dbReference>
<dbReference type="InterPro" id="IPR029058">
    <property type="entry name" value="AB_hydrolase_fold"/>
</dbReference>
<keyword evidence="7" id="KW-1185">Reference proteome</keyword>
<dbReference type="PANTHER" id="PTHR45527:SF1">
    <property type="entry name" value="FATTY ACID SYNTHASE"/>
    <property type="match status" value="1"/>
</dbReference>
<feature type="domain" description="Carrier" evidence="5">
    <location>
        <begin position="1100"/>
        <end position="1175"/>
    </location>
</feature>
<dbReference type="Gene3D" id="3.40.50.1820">
    <property type="entry name" value="alpha/beta hydrolase"/>
    <property type="match status" value="5"/>
</dbReference>
<dbReference type="EMBL" id="BSBI01000004">
    <property type="protein sequence ID" value="GLF94841.1"/>
    <property type="molecule type" value="Genomic_DNA"/>
</dbReference>
<feature type="region of interest" description="Disordered" evidence="4">
    <location>
        <begin position="1784"/>
        <end position="1810"/>
    </location>
</feature>
<evidence type="ECO:0000256" key="3">
    <source>
        <dbReference type="ARBA" id="ARBA00022553"/>
    </source>
</evidence>
<dbReference type="SUPFAM" id="SSF52777">
    <property type="entry name" value="CoA-dependent acyltransferases"/>
    <property type="match status" value="14"/>
</dbReference>
<dbReference type="Pfam" id="PF13193">
    <property type="entry name" value="AMP-binding_C"/>
    <property type="match status" value="7"/>
</dbReference>
<dbReference type="PANTHER" id="PTHR45527">
    <property type="entry name" value="NONRIBOSOMAL PEPTIDE SYNTHETASE"/>
    <property type="match status" value="1"/>
</dbReference>
<dbReference type="CDD" id="cd19540">
    <property type="entry name" value="LCL_NRPS-like"/>
    <property type="match status" value="3"/>
</dbReference>
<dbReference type="Gene3D" id="3.30.559.10">
    <property type="entry name" value="Chloramphenicol acetyltransferase-like domain"/>
    <property type="match status" value="7"/>
</dbReference>
<evidence type="ECO:0000313" key="7">
    <source>
        <dbReference type="Proteomes" id="UP001291653"/>
    </source>
</evidence>
<dbReference type="Gene3D" id="2.30.38.10">
    <property type="entry name" value="Luciferase, Domain 3"/>
    <property type="match status" value="6"/>
</dbReference>
<dbReference type="SUPFAM" id="SSF53474">
    <property type="entry name" value="alpha/beta-Hydrolases"/>
    <property type="match status" value="1"/>
</dbReference>
<name>A0ABQ5NWU4_9ACTN</name>
<comment type="cofactor">
    <cofactor evidence="1">
        <name>pantetheine 4'-phosphate</name>
        <dbReference type="ChEBI" id="CHEBI:47942"/>
    </cofactor>
</comment>
<dbReference type="Gene3D" id="3.30.300.30">
    <property type="match status" value="7"/>
</dbReference>
<accession>A0ABQ5NWU4</accession>
<dbReference type="CDD" id="cd12117">
    <property type="entry name" value="A_NRPS_Srf_like"/>
    <property type="match status" value="3"/>
</dbReference>
<evidence type="ECO:0000256" key="4">
    <source>
        <dbReference type="SAM" id="MobiDB-lite"/>
    </source>
</evidence>
<dbReference type="NCBIfam" id="NF003417">
    <property type="entry name" value="PRK04813.1"/>
    <property type="match status" value="9"/>
</dbReference>
<evidence type="ECO:0000313" key="6">
    <source>
        <dbReference type="EMBL" id="GLF94841.1"/>
    </source>
</evidence>
<dbReference type="Gene3D" id="3.30.559.30">
    <property type="entry name" value="Nonribosomal peptide synthetase, condensation domain"/>
    <property type="match status" value="7"/>
</dbReference>
<dbReference type="InterPro" id="IPR001031">
    <property type="entry name" value="Thioesterase"/>
</dbReference>
<feature type="domain" description="Carrier" evidence="5">
    <location>
        <begin position="2185"/>
        <end position="2259"/>
    </location>
</feature>
<dbReference type="InterPro" id="IPR036736">
    <property type="entry name" value="ACP-like_sf"/>
</dbReference>
<protein>
    <submittedName>
        <fullName evidence="6">Non-ribosomal peptide synthetase</fullName>
    </submittedName>
</protein>